<dbReference type="OrthoDB" id="3206072at2759"/>
<organism evidence="2 3">
    <name type="scientific">Rickenella mellea</name>
    <dbReference type="NCBI Taxonomy" id="50990"/>
    <lineage>
        <taxon>Eukaryota</taxon>
        <taxon>Fungi</taxon>
        <taxon>Dikarya</taxon>
        <taxon>Basidiomycota</taxon>
        <taxon>Agaricomycotina</taxon>
        <taxon>Agaricomycetes</taxon>
        <taxon>Hymenochaetales</taxon>
        <taxon>Rickenellaceae</taxon>
        <taxon>Rickenella</taxon>
    </lineage>
</organism>
<feature type="compositionally biased region" description="Low complexity" evidence="1">
    <location>
        <begin position="56"/>
        <end position="69"/>
    </location>
</feature>
<gene>
    <name evidence="2" type="ORF">BD410DRAFT_790488</name>
</gene>
<dbReference type="VEuPathDB" id="FungiDB:BD410DRAFT_790488"/>
<evidence type="ECO:0000313" key="3">
    <source>
        <dbReference type="Proteomes" id="UP000294933"/>
    </source>
</evidence>
<evidence type="ECO:0000313" key="2">
    <source>
        <dbReference type="EMBL" id="TDL20812.1"/>
    </source>
</evidence>
<protein>
    <submittedName>
        <fullName evidence="2">Uncharacterized protein</fullName>
    </submittedName>
</protein>
<reference evidence="2 3" key="1">
    <citation type="submission" date="2018-06" db="EMBL/GenBank/DDBJ databases">
        <title>A transcriptomic atlas of mushroom development highlights an independent origin of complex multicellularity.</title>
        <authorList>
            <consortium name="DOE Joint Genome Institute"/>
            <person name="Krizsan K."/>
            <person name="Almasi E."/>
            <person name="Merenyi Z."/>
            <person name="Sahu N."/>
            <person name="Viragh M."/>
            <person name="Koszo T."/>
            <person name="Mondo S."/>
            <person name="Kiss B."/>
            <person name="Balint B."/>
            <person name="Kues U."/>
            <person name="Barry K."/>
            <person name="Hegedus J.C."/>
            <person name="Henrissat B."/>
            <person name="Johnson J."/>
            <person name="Lipzen A."/>
            <person name="Ohm R."/>
            <person name="Nagy I."/>
            <person name="Pangilinan J."/>
            <person name="Yan J."/>
            <person name="Xiong Y."/>
            <person name="Grigoriev I.V."/>
            <person name="Hibbett D.S."/>
            <person name="Nagy L.G."/>
        </authorList>
    </citation>
    <scope>NUCLEOTIDE SEQUENCE [LARGE SCALE GENOMIC DNA]</scope>
    <source>
        <strain evidence="2 3">SZMC22713</strain>
    </source>
</reference>
<accession>A0A4Y7Q0X6</accession>
<dbReference type="Proteomes" id="UP000294933">
    <property type="component" value="Unassembled WGS sequence"/>
</dbReference>
<dbReference type="EMBL" id="ML170185">
    <property type="protein sequence ID" value="TDL20812.1"/>
    <property type="molecule type" value="Genomic_DNA"/>
</dbReference>
<name>A0A4Y7Q0X6_9AGAM</name>
<feature type="compositionally biased region" description="Basic residues" evidence="1">
    <location>
        <begin position="1"/>
        <end position="10"/>
    </location>
</feature>
<keyword evidence="3" id="KW-1185">Reference proteome</keyword>
<feature type="compositionally biased region" description="Basic and acidic residues" evidence="1">
    <location>
        <begin position="333"/>
        <end position="342"/>
    </location>
</feature>
<feature type="compositionally biased region" description="Polar residues" evidence="1">
    <location>
        <begin position="16"/>
        <end position="25"/>
    </location>
</feature>
<feature type="region of interest" description="Disordered" evidence="1">
    <location>
        <begin position="322"/>
        <end position="368"/>
    </location>
</feature>
<sequence length="385" mass="42832">MTGKKTKKSTTVKATNAGSKNNVVENNGKAAVAPPVGSKRKATDDLTNKPTKTRAKPGVANPKPAPVAKPTGEWALKAIAKWNLQPPYDTEITEAQWEKYYTVRSEINVPDGGELYDGFSFQEDDAEERNDESIPHEILLDIRDALSVTIANCKGLPGREGLSDALSKGFYLLDISGCADDDSPRTVESTSRIYSPLGNGNFVDLSYDFHHRVRWASIERFATLNIALGDIGNASSNRCLAAGKQAKKIKIFSMHHDEKLRNDKRTLASVPNLKLVEEHLFGTSKKISPLKIYKFLLNAGGVMFFNEEDMGWTKREGKCRYSRLKDEESESDNEPKRDRKSNEPMTPPRGRGGFDPFGELYDSDDEGAYYDSEEEELAEYGFAPF</sequence>
<proteinExistence type="predicted"/>
<evidence type="ECO:0000256" key="1">
    <source>
        <dbReference type="SAM" id="MobiDB-lite"/>
    </source>
</evidence>
<dbReference type="AlphaFoldDB" id="A0A4Y7Q0X6"/>
<feature type="region of interest" description="Disordered" evidence="1">
    <location>
        <begin position="1"/>
        <end position="69"/>
    </location>
</feature>